<feature type="transmembrane region" description="Helical" evidence="9">
    <location>
        <begin position="176"/>
        <end position="203"/>
    </location>
</feature>
<evidence type="ECO:0000256" key="2">
    <source>
        <dbReference type="ARBA" id="ARBA00022448"/>
    </source>
</evidence>
<feature type="transmembrane region" description="Helical" evidence="9">
    <location>
        <begin position="57"/>
        <end position="78"/>
    </location>
</feature>
<protein>
    <submittedName>
        <fullName evidence="10">High-affinity branched-chain amino acid transport system permease protein LivH</fullName>
    </submittedName>
</protein>
<dbReference type="AlphaFoldDB" id="A0A2R8CEU4"/>
<dbReference type="GO" id="GO:0006865">
    <property type="term" value="P:amino acid transport"/>
    <property type="evidence" value="ECO:0007669"/>
    <property type="project" value="UniProtKB-KW"/>
</dbReference>
<keyword evidence="4 9" id="KW-0812">Transmembrane</keyword>
<sequence length="289" mass="30669">MLQQLINGMMLGSVYVLIAVAFTLSIGILNFLNFSIPGLFMLGGMISWVLISMGVPPLLAFGLAFLIACACALVVEKLTFSWMKGSDHEVPLVSSLGFLILFEQILLVFYGSDQQAFPKVIPNATLKLGDLVIGSAQLLGLVLSIAIVIGISRFLKKTRVGRGIRAIAEDTTTAEFLGINVNVVVPLIFLISGAVAAIGGMLFAVNYSQVSPFMGEEVGFKGISAMIIGGMGSVWGAIAGGLLIGLAEVMSIYFLGSDFVDLSVYGLLLIILMVRPQGLFGLAQVREKL</sequence>
<keyword evidence="2" id="KW-0813">Transport</keyword>
<organism evidence="10 11">
    <name type="scientific">Falsiruegeria mediterranea M17</name>
    <dbReference type="NCBI Taxonomy" id="1200281"/>
    <lineage>
        <taxon>Bacteria</taxon>
        <taxon>Pseudomonadati</taxon>
        <taxon>Pseudomonadota</taxon>
        <taxon>Alphaproteobacteria</taxon>
        <taxon>Rhodobacterales</taxon>
        <taxon>Roseobacteraceae</taxon>
        <taxon>Falsiruegeria</taxon>
    </lineage>
</organism>
<keyword evidence="11" id="KW-1185">Reference proteome</keyword>
<dbReference type="Pfam" id="PF02653">
    <property type="entry name" value="BPD_transp_2"/>
    <property type="match status" value="1"/>
</dbReference>
<evidence type="ECO:0000256" key="9">
    <source>
        <dbReference type="SAM" id="Phobius"/>
    </source>
</evidence>
<feature type="transmembrane region" description="Helical" evidence="9">
    <location>
        <begin position="6"/>
        <end position="24"/>
    </location>
</feature>
<feature type="transmembrane region" description="Helical" evidence="9">
    <location>
        <begin position="223"/>
        <end position="245"/>
    </location>
</feature>
<name>A0A2R8CEU4_9RHOB</name>
<dbReference type="PANTHER" id="PTHR11795">
    <property type="entry name" value="BRANCHED-CHAIN AMINO ACID TRANSPORT SYSTEM PERMEASE PROTEIN LIVH"/>
    <property type="match status" value="1"/>
</dbReference>
<evidence type="ECO:0000256" key="7">
    <source>
        <dbReference type="ARBA" id="ARBA00023136"/>
    </source>
</evidence>
<comment type="similarity">
    <text evidence="8">Belongs to the binding-protein-dependent transport system permease family. LivHM subfamily.</text>
</comment>
<keyword evidence="6 9" id="KW-1133">Transmembrane helix</keyword>
<dbReference type="EMBL" id="ONZG01000014">
    <property type="protein sequence ID" value="SPJ30955.1"/>
    <property type="molecule type" value="Genomic_DNA"/>
</dbReference>
<dbReference type="InterPro" id="IPR001851">
    <property type="entry name" value="ABC_transp_permease"/>
</dbReference>
<dbReference type="InterPro" id="IPR052157">
    <property type="entry name" value="BCAA_transport_permease"/>
</dbReference>
<comment type="subcellular location">
    <subcellularLocation>
        <location evidence="1">Cell membrane</location>
        <topology evidence="1">Multi-pass membrane protein</topology>
    </subcellularLocation>
</comment>
<keyword evidence="7 9" id="KW-0472">Membrane</keyword>
<reference evidence="11" key="1">
    <citation type="submission" date="2018-03" db="EMBL/GenBank/DDBJ databases">
        <authorList>
            <person name="Rodrigo-Torres L."/>
            <person name="Arahal R. D."/>
            <person name="Lucena T."/>
        </authorList>
    </citation>
    <scope>NUCLEOTIDE SEQUENCE [LARGE SCALE GENOMIC DNA]</scope>
    <source>
        <strain evidence="11">CECT 7615</strain>
    </source>
</reference>
<accession>A0A2R8CEU4</accession>
<dbReference type="PANTHER" id="PTHR11795:SF445">
    <property type="entry name" value="AMINO ACID ABC TRANSPORTER PERMEASE PROTEIN"/>
    <property type="match status" value="1"/>
</dbReference>
<evidence type="ECO:0000256" key="3">
    <source>
        <dbReference type="ARBA" id="ARBA00022475"/>
    </source>
</evidence>
<dbReference type="GO" id="GO:0022857">
    <property type="term" value="F:transmembrane transporter activity"/>
    <property type="evidence" value="ECO:0007669"/>
    <property type="project" value="InterPro"/>
</dbReference>
<proteinExistence type="inferred from homology"/>
<feature type="transmembrane region" description="Helical" evidence="9">
    <location>
        <begin position="131"/>
        <end position="155"/>
    </location>
</feature>
<dbReference type="OrthoDB" id="9807115at2"/>
<keyword evidence="5" id="KW-0029">Amino-acid transport</keyword>
<gene>
    <name evidence="10" type="primary">livH_12</name>
    <name evidence="10" type="ORF">TRM7615_04492</name>
</gene>
<evidence type="ECO:0000256" key="5">
    <source>
        <dbReference type="ARBA" id="ARBA00022970"/>
    </source>
</evidence>
<evidence type="ECO:0000313" key="11">
    <source>
        <dbReference type="Proteomes" id="UP000244898"/>
    </source>
</evidence>
<evidence type="ECO:0000256" key="4">
    <source>
        <dbReference type="ARBA" id="ARBA00022692"/>
    </source>
</evidence>
<evidence type="ECO:0000256" key="6">
    <source>
        <dbReference type="ARBA" id="ARBA00022989"/>
    </source>
</evidence>
<dbReference type="CDD" id="cd06582">
    <property type="entry name" value="TM_PBP1_LivH_like"/>
    <property type="match status" value="1"/>
</dbReference>
<feature type="transmembrane region" description="Helical" evidence="9">
    <location>
        <begin position="90"/>
        <end position="111"/>
    </location>
</feature>
<dbReference type="Proteomes" id="UP000244898">
    <property type="component" value="Unassembled WGS sequence"/>
</dbReference>
<dbReference type="RefSeq" id="WP_108791908.1">
    <property type="nucleotide sequence ID" value="NZ_ONZG01000014.1"/>
</dbReference>
<evidence type="ECO:0000313" key="10">
    <source>
        <dbReference type="EMBL" id="SPJ30955.1"/>
    </source>
</evidence>
<evidence type="ECO:0000256" key="8">
    <source>
        <dbReference type="ARBA" id="ARBA00037998"/>
    </source>
</evidence>
<feature type="transmembrane region" description="Helical" evidence="9">
    <location>
        <begin position="252"/>
        <end position="274"/>
    </location>
</feature>
<evidence type="ECO:0000256" key="1">
    <source>
        <dbReference type="ARBA" id="ARBA00004651"/>
    </source>
</evidence>
<dbReference type="GO" id="GO:0005886">
    <property type="term" value="C:plasma membrane"/>
    <property type="evidence" value="ECO:0007669"/>
    <property type="project" value="UniProtKB-SubCell"/>
</dbReference>
<keyword evidence="3" id="KW-1003">Cell membrane</keyword>